<name>A0A8J6E6X7_9EUKA</name>
<evidence type="ECO:0000259" key="6">
    <source>
        <dbReference type="PROSITE" id="PS50600"/>
    </source>
</evidence>
<dbReference type="PANTHER" id="PTHR12606">
    <property type="entry name" value="SENTRIN/SUMO-SPECIFIC PROTEASE"/>
    <property type="match status" value="1"/>
</dbReference>
<dbReference type="GO" id="GO:0016929">
    <property type="term" value="F:deSUMOylase activity"/>
    <property type="evidence" value="ECO:0007669"/>
    <property type="project" value="TreeGrafter"/>
</dbReference>
<organism evidence="7 8">
    <name type="scientific">Carpediemonas membranifera</name>
    <dbReference type="NCBI Taxonomy" id="201153"/>
    <lineage>
        <taxon>Eukaryota</taxon>
        <taxon>Metamonada</taxon>
        <taxon>Carpediemonas-like organisms</taxon>
        <taxon>Carpediemonas</taxon>
    </lineage>
</organism>
<evidence type="ECO:0000256" key="4">
    <source>
        <dbReference type="ARBA" id="ARBA00022807"/>
    </source>
</evidence>
<dbReference type="Pfam" id="PF02902">
    <property type="entry name" value="Peptidase_C48"/>
    <property type="match status" value="2"/>
</dbReference>
<evidence type="ECO:0000313" key="7">
    <source>
        <dbReference type="EMBL" id="KAG9390040.1"/>
    </source>
</evidence>
<keyword evidence="3" id="KW-0378">Hydrolase</keyword>
<feature type="region of interest" description="Disordered" evidence="5">
    <location>
        <begin position="297"/>
        <end position="341"/>
    </location>
</feature>
<comment type="caution">
    <text evidence="7">The sequence shown here is derived from an EMBL/GenBank/DDBJ whole genome shotgun (WGS) entry which is preliminary data.</text>
</comment>
<evidence type="ECO:0000256" key="5">
    <source>
        <dbReference type="SAM" id="MobiDB-lite"/>
    </source>
</evidence>
<accession>A0A8J6E6X7</accession>
<dbReference type="PROSITE" id="PS50600">
    <property type="entry name" value="ULP_PROTEASE"/>
    <property type="match status" value="1"/>
</dbReference>
<dbReference type="GO" id="GO:0016926">
    <property type="term" value="P:protein desumoylation"/>
    <property type="evidence" value="ECO:0007669"/>
    <property type="project" value="TreeGrafter"/>
</dbReference>
<feature type="region of interest" description="Disordered" evidence="5">
    <location>
        <begin position="383"/>
        <end position="423"/>
    </location>
</feature>
<dbReference type="InterPro" id="IPR038765">
    <property type="entry name" value="Papain-like_cys_pep_sf"/>
</dbReference>
<keyword evidence="4" id="KW-0788">Thiol protease</keyword>
<feature type="region of interest" description="Disordered" evidence="5">
    <location>
        <begin position="1"/>
        <end position="61"/>
    </location>
</feature>
<feature type="compositionally biased region" description="Acidic residues" evidence="5">
    <location>
        <begin position="383"/>
        <end position="412"/>
    </location>
</feature>
<dbReference type="Gene3D" id="3.40.395.10">
    <property type="entry name" value="Adenoviral Proteinase, Chain A"/>
    <property type="match status" value="1"/>
</dbReference>
<comment type="similarity">
    <text evidence="1">Belongs to the peptidase C48 family.</text>
</comment>
<evidence type="ECO:0000256" key="3">
    <source>
        <dbReference type="ARBA" id="ARBA00022801"/>
    </source>
</evidence>
<evidence type="ECO:0000313" key="8">
    <source>
        <dbReference type="Proteomes" id="UP000717585"/>
    </source>
</evidence>
<feature type="compositionally biased region" description="Acidic residues" evidence="5">
    <location>
        <begin position="313"/>
        <end position="326"/>
    </location>
</feature>
<proteinExistence type="inferred from homology"/>
<dbReference type="AlphaFoldDB" id="A0A8J6E6X7"/>
<keyword evidence="2" id="KW-0645">Protease</keyword>
<dbReference type="InterPro" id="IPR003653">
    <property type="entry name" value="Peptidase_C48_C"/>
</dbReference>
<dbReference type="PANTHER" id="PTHR12606:SF141">
    <property type="entry name" value="GH15225P-RELATED"/>
    <property type="match status" value="1"/>
</dbReference>
<dbReference type="OrthoDB" id="1939479at2759"/>
<dbReference type="EMBL" id="JAHDYR010000066">
    <property type="protein sequence ID" value="KAG9390040.1"/>
    <property type="molecule type" value="Genomic_DNA"/>
</dbReference>
<dbReference type="GO" id="GO:0006508">
    <property type="term" value="P:proteolysis"/>
    <property type="evidence" value="ECO:0007669"/>
    <property type="project" value="UniProtKB-KW"/>
</dbReference>
<feature type="domain" description="Ubiquitin-like protease family profile" evidence="6">
    <location>
        <begin position="125"/>
        <end position="514"/>
    </location>
</feature>
<dbReference type="Gene3D" id="1.10.418.20">
    <property type="match status" value="1"/>
</dbReference>
<dbReference type="SUPFAM" id="SSF54001">
    <property type="entry name" value="Cysteine proteinases"/>
    <property type="match status" value="2"/>
</dbReference>
<reference evidence="7" key="1">
    <citation type="submission" date="2021-05" db="EMBL/GenBank/DDBJ databases">
        <title>A free-living protist that lacks canonical eukaryotic 1 DNA replication and segregation systems.</title>
        <authorList>
            <person name="Salas-Leiva D.E."/>
            <person name="Tromer E.C."/>
            <person name="Curtis B.A."/>
            <person name="Jerlstrom-Hultqvist J."/>
            <person name="Kolisko M."/>
            <person name="Yi Z."/>
            <person name="Salas-Leiva J.S."/>
            <person name="Gallot-Lavallee L."/>
            <person name="Kops G.J.P.L."/>
            <person name="Archibald J.M."/>
            <person name="Simpson A.G.B."/>
            <person name="Roger A.J."/>
        </authorList>
    </citation>
    <scope>NUCLEOTIDE SEQUENCE</scope>
    <source>
        <strain evidence="7">BICM</strain>
    </source>
</reference>
<dbReference type="Proteomes" id="UP000717585">
    <property type="component" value="Unassembled WGS sequence"/>
</dbReference>
<feature type="compositionally biased region" description="Polar residues" evidence="5">
    <location>
        <begin position="1"/>
        <end position="11"/>
    </location>
</feature>
<sequence length="549" mass="60579">MMPQFVPQSQYPPMAAANPPKTTFERPVPRSAAPDAEPTSAKRRAPRSYATPGSMPPATPWLLPEDDPLMAKYSQTLLRGKDAVRRLMTIFRANAIEYVEHAADRYTDVVNTYGLDDTVITPSGRAVRRSEFDPLISRDWLTDEVINTYSLFVTECAGRTGRKVHVMTSFFYTRLDPPRGFDYDAVRRWTGRAGIVPYELDTFAFPVNHHNTHWTGAAVLFDLKAVIYYDSFSGRQDSVIRNTIRFMLAEAHRLGHPDPTSLFSGDEWVAINGGRVYPLTDAVRLYELDRLAAVDAAEPEPAPAPAAQSIDIDSSDCIDLDSDPGVESEPYQEPVSAPAPVPAVSGYGSLYPRMPMLGPSYAAYGSYDDDDEVDEENEQLVAVDGDEDGFGEDDENAQEIDSDDEDEDESDASSEPHFRPMGGKVHPAFLRPGLALSIAPDTSDDENVHTPEITDIDSDLESESGGEADEFTETLLGLWSTLPRSDKLAVLAEYPAQHNGVDCGVFASLFIRCVVLGHPLWFRQADIPNARKMMMLEMHGGGLADLMES</sequence>
<dbReference type="GO" id="GO:0005634">
    <property type="term" value="C:nucleus"/>
    <property type="evidence" value="ECO:0007669"/>
    <property type="project" value="TreeGrafter"/>
</dbReference>
<protein>
    <submittedName>
        <fullName evidence="7">Peptidase C48 SUMO/Sentrin/Ubl1</fullName>
    </submittedName>
</protein>
<keyword evidence="8" id="KW-1185">Reference proteome</keyword>
<gene>
    <name evidence="7" type="ORF">J8273_8077</name>
</gene>
<evidence type="ECO:0000256" key="2">
    <source>
        <dbReference type="ARBA" id="ARBA00022670"/>
    </source>
</evidence>
<evidence type="ECO:0000256" key="1">
    <source>
        <dbReference type="ARBA" id="ARBA00005234"/>
    </source>
</evidence>